<evidence type="ECO:0000256" key="1">
    <source>
        <dbReference type="SAM" id="Phobius"/>
    </source>
</evidence>
<sequence length="193" mass="21077">MSDNPIFRPLVAAIVVALLQTAFLGYMIESRASILRSGVDVVLKTVPVDPRDLLRGDYVILAYDISTIPADKITGGFPTEAMDAQLSVRLEKQSDGFWGVAEASFGPLAPKDGSVIARSAPFYYYPTPDNPPSSLNVEYGIERYYVPEGEGRVLEEARNASALAVTASIDDDGRMQIRVISIDGKPLYEEPLY</sequence>
<organism evidence="2 3">
    <name type="scientific">Rhizobium giardinii</name>
    <dbReference type="NCBI Taxonomy" id="56731"/>
    <lineage>
        <taxon>Bacteria</taxon>
        <taxon>Pseudomonadati</taxon>
        <taxon>Pseudomonadota</taxon>
        <taxon>Alphaproteobacteria</taxon>
        <taxon>Hyphomicrobiales</taxon>
        <taxon>Rhizobiaceae</taxon>
        <taxon>Rhizobium/Agrobacterium group</taxon>
        <taxon>Rhizobium</taxon>
    </lineage>
</organism>
<dbReference type="EMBL" id="JACHBK010000012">
    <property type="protein sequence ID" value="MBB5538205.1"/>
    <property type="molecule type" value="Genomic_DNA"/>
</dbReference>
<evidence type="ECO:0000313" key="3">
    <source>
        <dbReference type="Proteomes" id="UP000585507"/>
    </source>
</evidence>
<proteinExistence type="predicted"/>
<gene>
    <name evidence="2" type="ORF">GGD55_004926</name>
</gene>
<evidence type="ECO:0000313" key="2">
    <source>
        <dbReference type="EMBL" id="MBB5538205.1"/>
    </source>
</evidence>
<feature type="transmembrane region" description="Helical" evidence="1">
    <location>
        <begin position="6"/>
        <end position="28"/>
    </location>
</feature>
<name>A0A7W8X9D0_9HYPH</name>
<dbReference type="Pfam" id="PF14345">
    <property type="entry name" value="GDYXXLXY"/>
    <property type="match status" value="1"/>
</dbReference>
<accession>A0A7W8X9D0</accession>
<keyword evidence="1" id="KW-0472">Membrane</keyword>
<protein>
    <submittedName>
        <fullName evidence="2">Putative membrane-anchored protein</fullName>
    </submittedName>
</protein>
<dbReference type="InterPro" id="IPR025833">
    <property type="entry name" value="GDYXXLXY"/>
</dbReference>
<comment type="caution">
    <text evidence="2">The sequence shown here is derived from an EMBL/GenBank/DDBJ whole genome shotgun (WGS) entry which is preliminary data.</text>
</comment>
<keyword evidence="1" id="KW-1133">Transmembrane helix</keyword>
<reference evidence="2 3" key="1">
    <citation type="submission" date="2020-08" db="EMBL/GenBank/DDBJ databases">
        <title>Genomic Encyclopedia of Type Strains, Phase IV (KMG-V): Genome sequencing to study the core and pangenomes of soil and plant-associated prokaryotes.</title>
        <authorList>
            <person name="Whitman W."/>
        </authorList>
    </citation>
    <scope>NUCLEOTIDE SEQUENCE [LARGE SCALE GENOMIC DNA]</scope>
    <source>
        <strain evidence="2 3">SEMIA 4084</strain>
    </source>
</reference>
<keyword evidence="3" id="KW-1185">Reference proteome</keyword>
<dbReference type="Proteomes" id="UP000585507">
    <property type="component" value="Unassembled WGS sequence"/>
</dbReference>
<keyword evidence="1" id="KW-0812">Transmembrane</keyword>
<dbReference type="AlphaFoldDB" id="A0A7W8X9D0"/>
<dbReference type="RefSeq" id="WP_018325259.1">
    <property type="nucleotide sequence ID" value="NZ_JACHBK010000012.1"/>
</dbReference>